<evidence type="ECO:0000313" key="2">
    <source>
        <dbReference type="Proteomes" id="UP000235611"/>
    </source>
</evidence>
<protein>
    <recommendedName>
        <fullName evidence="3">Lipoprotein</fullName>
    </recommendedName>
</protein>
<evidence type="ECO:0000313" key="1">
    <source>
        <dbReference type="EMBL" id="PMP14036.1"/>
    </source>
</evidence>
<name>A0AAP8N0G0_9VIBR</name>
<dbReference type="EMBL" id="MDBO01000036">
    <property type="protein sequence ID" value="PMP14036.1"/>
    <property type="molecule type" value="Genomic_DNA"/>
</dbReference>
<evidence type="ECO:0008006" key="3">
    <source>
        <dbReference type="Google" id="ProtNLM"/>
    </source>
</evidence>
<sequence>MSTIKIIAISIIMLVLVGCQRVQPIMNIENTPIAYSLKIEQVKSAILQAAISRGWTIEDKSASELTAKINVRSHYAEVKIPYNEKHYSIIYVDSSNLKAESGNIHRNYNRWVNNLNLDIQKQLSLESSQ</sequence>
<comment type="caution">
    <text evidence="1">The sequence shown here is derived from an EMBL/GenBank/DDBJ whole genome shotgun (WGS) entry which is preliminary data.</text>
</comment>
<gene>
    <name evidence="1" type="ORF">BCS93_04405</name>
</gene>
<dbReference type="Proteomes" id="UP000235611">
    <property type="component" value="Unassembled WGS sequence"/>
</dbReference>
<dbReference type="RefSeq" id="WP_017028627.1">
    <property type="nucleotide sequence ID" value="NZ_MDBO01000036.1"/>
</dbReference>
<dbReference type="AlphaFoldDB" id="A0AAP8N0G0"/>
<dbReference type="PROSITE" id="PS51257">
    <property type="entry name" value="PROKAR_LIPOPROTEIN"/>
    <property type="match status" value="1"/>
</dbReference>
<proteinExistence type="predicted"/>
<organism evidence="1 2">
    <name type="scientific">Vibrio breoganii</name>
    <dbReference type="NCBI Taxonomy" id="553239"/>
    <lineage>
        <taxon>Bacteria</taxon>
        <taxon>Pseudomonadati</taxon>
        <taxon>Pseudomonadota</taxon>
        <taxon>Gammaproteobacteria</taxon>
        <taxon>Vibrionales</taxon>
        <taxon>Vibrionaceae</taxon>
        <taxon>Vibrio</taxon>
    </lineage>
</organism>
<accession>A0AAP8N0G0</accession>
<reference evidence="2" key="1">
    <citation type="submission" date="2016-07" db="EMBL/GenBank/DDBJ databases">
        <title>Nontailed viruses are major unrecognized killers of bacteria in the ocean.</title>
        <authorList>
            <person name="Kauffman K."/>
            <person name="Hussain F."/>
            <person name="Yang J."/>
            <person name="Arevalo P."/>
            <person name="Brown J."/>
            <person name="Cutler M."/>
            <person name="Kelly L."/>
            <person name="Polz M.F."/>
        </authorList>
    </citation>
    <scope>NUCLEOTIDE SEQUENCE [LARGE SCALE GENOMIC DNA]</scope>
    <source>
        <strain evidence="2">10N.222.49.A5</strain>
    </source>
</reference>